<dbReference type="InterPro" id="IPR012337">
    <property type="entry name" value="RNaseH-like_sf"/>
</dbReference>
<organism evidence="4 5">
    <name type="scientific">Gadus morhua</name>
    <name type="common">Atlantic cod</name>
    <dbReference type="NCBI Taxonomy" id="8049"/>
    <lineage>
        <taxon>Eukaryota</taxon>
        <taxon>Metazoa</taxon>
        <taxon>Chordata</taxon>
        <taxon>Craniata</taxon>
        <taxon>Vertebrata</taxon>
        <taxon>Euteleostomi</taxon>
        <taxon>Actinopterygii</taxon>
        <taxon>Neopterygii</taxon>
        <taxon>Teleostei</taxon>
        <taxon>Neoteleostei</taxon>
        <taxon>Acanthomorphata</taxon>
        <taxon>Zeiogadaria</taxon>
        <taxon>Gadariae</taxon>
        <taxon>Gadiformes</taxon>
        <taxon>Gadoidei</taxon>
        <taxon>Gadidae</taxon>
        <taxon>Gadus</taxon>
    </lineage>
</organism>
<dbReference type="SMART" id="SM00298">
    <property type="entry name" value="CHROMO"/>
    <property type="match status" value="1"/>
</dbReference>
<dbReference type="InterPro" id="IPR001584">
    <property type="entry name" value="Integrase_cat-core"/>
</dbReference>
<dbReference type="SUPFAM" id="SSF54160">
    <property type="entry name" value="Chromo domain-like"/>
    <property type="match status" value="1"/>
</dbReference>
<dbReference type="InterPro" id="IPR023780">
    <property type="entry name" value="Chromo_domain"/>
</dbReference>
<evidence type="ECO:0000259" key="2">
    <source>
        <dbReference type="PROSITE" id="PS50013"/>
    </source>
</evidence>
<comment type="subcellular location">
    <subcellularLocation>
        <location evidence="1">Nucleus</location>
    </subcellularLocation>
</comment>
<dbReference type="PROSITE" id="PS50013">
    <property type="entry name" value="CHROMO_2"/>
    <property type="match status" value="1"/>
</dbReference>
<sequence length="224" mass="24838">MVSQVFRIHGIPADIVSDRGPQFISQVWRAFCLALGTTASLSSGYHPQTNGQVASRKLAPRFIGPFEIEAIINPCAVRLRLPPSLRVHPTFHVSLIKPVSSSPLAVATPAPPPPRIIDNHPVWTVRQLLDIRPRGRGFQYLVDWEGYGPEHRQWLSRNMIMDDTLISDFHKAHPTARRPPGGVRRGGGLGPISFLCYIENLSPSPRCCAFTCRGVMSQYCLNVA</sequence>
<proteinExistence type="predicted"/>
<dbReference type="PANTHER" id="PTHR37984:SF5">
    <property type="entry name" value="PROTEIN NYNRIN-LIKE"/>
    <property type="match status" value="1"/>
</dbReference>
<dbReference type="InterPro" id="IPR016197">
    <property type="entry name" value="Chromo-like_dom_sf"/>
</dbReference>
<dbReference type="AlphaFoldDB" id="A0A8C5FL58"/>
<dbReference type="Gene3D" id="2.40.50.40">
    <property type="match status" value="1"/>
</dbReference>
<evidence type="ECO:0000313" key="5">
    <source>
        <dbReference type="Proteomes" id="UP000694546"/>
    </source>
</evidence>
<dbReference type="SUPFAM" id="SSF53098">
    <property type="entry name" value="Ribonuclease H-like"/>
    <property type="match status" value="1"/>
</dbReference>
<evidence type="ECO:0000259" key="3">
    <source>
        <dbReference type="PROSITE" id="PS50994"/>
    </source>
</evidence>
<dbReference type="Gene3D" id="3.30.420.10">
    <property type="entry name" value="Ribonuclease H-like superfamily/Ribonuclease H"/>
    <property type="match status" value="1"/>
</dbReference>
<dbReference type="InterPro" id="IPR050951">
    <property type="entry name" value="Retrovirus_Pol_polyprotein"/>
</dbReference>
<evidence type="ECO:0000313" key="4">
    <source>
        <dbReference type="Ensembl" id="ENSGMOP00000044901.1"/>
    </source>
</evidence>
<evidence type="ECO:0000256" key="1">
    <source>
        <dbReference type="ARBA" id="ARBA00004123"/>
    </source>
</evidence>
<reference evidence="4" key="2">
    <citation type="submission" date="2025-09" db="UniProtKB">
        <authorList>
            <consortium name="Ensembl"/>
        </authorList>
    </citation>
    <scope>IDENTIFICATION</scope>
</reference>
<feature type="domain" description="Chromo" evidence="2">
    <location>
        <begin position="123"/>
        <end position="181"/>
    </location>
</feature>
<dbReference type="PANTHER" id="PTHR37984">
    <property type="entry name" value="PROTEIN CBG26694"/>
    <property type="match status" value="1"/>
</dbReference>
<name>A0A8C5FL58_GADMO</name>
<dbReference type="GO" id="GO:0005634">
    <property type="term" value="C:nucleus"/>
    <property type="evidence" value="ECO:0007669"/>
    <property type="project" value="UniProtKB-SubCell"/>
</dbReference>
<dbReference type="PROSITE" id="PS50994">
    <property type="entry name" value="INTEGRASE"/>
    <property type="match status" value="1"/>
</dbReference>
<accession>A0A8C5FL58</accession>
<dbReference type="Ensembl" id="ENSGMOT00000062115.1">
    <property type="protein sequence ID" value="ENSGMOP00000044901.1"/>
    <property type="gene ID" value="ENSGMOG00000024372.1"/>
</dbReference>
<dbReference type="GeneTree" id="ENSGT01120000272038"/>
<dbReference type="Pfam" id="PF24626">
    <property type="entry name" value="SH3_Tf2-1"/>
    <property type="match status" value="1"/>
</dbReference>
<reference evidence="4" key="1">
    <citation type="submission" date="2025-08" db="UniProtKB">
        <authorList>
            <consortium name="Ensembl"/>
        </authorList>
    </citation>
    <scope>IDENTIFICATION</scope>
</reference>
<feature type="domain" description="Integrase catalytic" evidence="3">
    <location>
        <begin position="1"/>
        <end position="53"/>
    </location>
</feature>
<dbReference type="InterPro" id="IPR056924">
    <property type="entry name" value="SH3_Tf2-1"/>
</dbReference>
<dbReference type="Proteomes" id="UP000694546">
    <property type="component" value="Chromosome 14"/>
</dbReference>
<dbReference type="InterPro" id="IPR000953">
    <property type="entry name" value="Chromo/chromo_shadow_dom"/>
</dbReference>
<dbReference type="InterPro" id="IPR036397">
    <property type="entry name" value="RNaseH_sf"/>
</dbReference>
<dbReference type="Pfam" id="PF00385">
    <property type="entry name" value="Chromo"/>
    <property type="match status" value="1"/>
</dbReference>
<protein>
    <submittedName>
        <fullName evidence="4">Uncharacterized protein</fullName>
    </submittedName>
</protein>
<dbReference type="GO" id="GO:0003676">
    <property type="term" value="F:nucleic acid binding"/>
    <property type="evidence" value="ECO:0007669"/>
    <property type="project" value="InterPro"/>
</dbReference>
<dbReference type="GO" id="GO:0015074">
    <property type="term" value="P:DNA integration"/>
    <property type="evidence" value="ECO:0007669"/>
    <property type="project" value="InterPro"/>
</dbReference>
<keyword evidence="5" id="KW-1185">Reference proteome</keyword>